<keyword evidence="5" id="KW-1185">Reference proteome</keyword>
<feature type="region of interest" description="Disordered" evidence="1">
    <location>
        <begin position="402"/>
        <end position="473"/>
    </location>
</feature>
<evidence type="ECO:0000313" key="2">
    <source>
        <dbReference type="EMBL" id="PIA93449.1"/>
    </source>
</evidence>
<evidence type="ECO:0000313" key="4">
    <source>
        <dbReference type="Proteomes" id="UP000230605"/>
    </source>
</evidence>
<reference evidence="2 4" key="1">
    <citation type="submission" date="2015-10" db="EMBL/GenBank/DDBJ databases">
        <title>The cercosporin biosynthetic gene cluster was horizontally transferred to several fungal lineages and shown to be expanded in Cercospora beticola based on microsynteny with recipient genomes.</title>
        <authorList>
            <person name="De Jonge R."/>
            <person name="Ebert M.K."/>
            <person name="Suttle J.C."/>
            <person name="Jurick Ii W.M."/>
            <person name="Secor G.A."/>
            <person name="Thomma B.P."/>
            <person name="Van De Peer Y."/>
            <person name="Bolton M.D."/>
        </authorList>
    </citation>
    <scope>NUCLEOTIDE SEQUENCE [LARGE SCALE GENOMIC DNA]</scope>
    <source>
        <strain evidence="2 4">09-40</strain>
    </source>
</reference>
<evidence type="ECO:0000313" key="5">
    <source>
        <dbReference type="Proteomes" id="UP001302367"/>
    </source>
</evidence>
<dbReference type="AlphaFoldDB" id="A0A2G5HLM2"/>
<protein>
    <recommendedName>
        <fullName evidence="6">F-box domain-containing protein</fullName>
    </recommendedName>
</protein>
<organism evidence="2 4">
    <name type="scientific">Cercospora beticola</name>
    <name type="common">Sugarbeet leaf spot fungus</name>
    <dbReference type="NCBI Taxonomy" id="122368"/>
    <lineage>
        <taxon>Eukaryota</taxon>
        <taxon>Fungi</taxon>
        <taxon>Dikarya</taxon>
        <taxon>Ascomycota</taxon>
        <taxon>Pezizomycotina</taxon>
        <taxon>Dothideomycetes</taxon>
        <taxon>Dothideomycetidae</taxon>
        <taxon>Mycosphaerellales</taxon>
        <taxon>Mycosphaerellaceae</taxon>
        <taxon>Cercospora</taxon>
    </lineage>
</organism>
<feature type="region of interest" description="Disordered" evidence="1">
    <location>
        <begin position="359"/>
        <end position="389"/>
    </location>
</feature>
<accession>A0A2G5HLM2</accession>
<dbReference type="EMBL" id="CP134187">
    <property type="protein sequence ID" value="WPB01126.1"/>
    <property type="molecule type" value="Genomic_DNA"/>
</dbReference>
<evidence type="ECO:0008006" key="6">
    <source>
        <dbReference type="Google" id="ProtNLM"/>
    </source>
</evidence>
<dbReference type="Proteomes" id="UP001302367">
    <property type="component" value="Chromosome 4"/>
</dbReference>
<dbReference type="Proteomes" id="UP000230605">
    <property type="component" value="Chromosome 4"/>
</dbReference>
<name>A0A2G5HLM2_CERBT</name>
<feature type="compositionally biased region" description="Polar residues" evidence="1">
    <location>
        <begin position="450"/>
        <end position="459"/>
    </location>
</feature>
<feature type="compositionally biased region" description="Low complexity" evidence="1">
    <location>
        <begin position="433"/>
        <end position="444"/>
    </location>
</feature>
<dbReference type="EMBL" id="LKMD01000105">
    <property type="protein sequence ID" value="PIA93449.1"/>
    <property type="molecule type" value="Genomic_DNA"/>
</dbReference>
<evidence type="ECO:0000256" key="1">
    <source>
        <dbReference type="SAM" id="MobiDB-lite"/>
    </source>
</evidence>
<proteinExistence type="predicted"/>
<gene>
    <name evidence="2" type="ORF">CB0940_03924</name>
    <name evidence="3" type="ORF">RHO25_005747</name>
</gene>
<evidence type="ECO:0000313" key="3">
    <source>
        <dbReference type="EMBL" id="WPB01126.1"/>
    </source>
</evidence>
<sequence>MASAFEIHWVEHRPSLLQLDTFVLDFAELKELLEQQEGLEDCLSKSLALIDTVPGAQIAAQQVRVELQTARAKAQTVRAHIDKMWNMVPILLRPNSGVAASKVFSTTELLEEVLTYLPTRQKLECMQVQRCWYHSINGSVKLKRSLGLEPMDNEFYHSAFGHRIHYGRYGLLDRTLPGGTEFTDNKITPGEEERWDMPRDIDHVTSGQWAGEWDTSQVRLQGFFSHCIARRTMGSRVGDMRVCSPPILTWQATLLCTGCTAKDGTLYDRQQDDYLYDRQQGHPFELQAPSSEGFTVGSLHEALEQVLDEHESGHAPPRRDHYVYTRIEISATHYLREDDPECIEREELKLRAQRRAAEREREREAGWGSWEEGWGDATGGEDAENGDEQIAGPVVNDTAAVATHTSDDNETTRDQTPLQDGSEENADTDPLASGNVNGSGQGVSAETGDITEQQEQNGADEQPVLEADSTDME</sequence>
<dbReference type="OrthoDB" id="3634462at2759"/>
<reference evidence="3 5" key="2">
    <citation type="submission" date="2023-09" db="EMBL/GenBank/DDBJ databases">
        <title>Complete-Gapless Cercospora beticola genome.</title>
        <authorList>
            <person name="Wyatt N.A."/>
            <person name="Spanner R.E."/>
            <person name="Bolton M.D."/>
        </authorList>
    </citation>
    <scope>NUCLEOTIDE SEQUENCE [LARGE SCALE GENOMIC DNA]</scope>
    <source>
        <strain evidence="3">Cb09-40</strain>
    </source>
</reference>